<keyword evidence="1" id="KW-0812">Transmembrane</keyword>
<feature type="transmembrane region" description="Helical" evidence="1">
    <location>
        <begin position="102"/>
        <end position="122"/>
    </location>
</feature>
<proteinExistence type="predicted"/>
<dbReference type="OrthoDB" id="9965086at2"/>
<accession>A0A1X7P1L4</accession>
<feature type="transmembrane region" description="Helical" evidence="1">
    <location>
        <begin position="58"/>
        <end position="82"/>
    </location>
</feature>
<keyword evidence="3" id="KW-1185">Reference proteome</keyword>
<dbReference type="AlphaFoldDB" id="A0A1X7P1L4"/>
<reference evidence="3" key="1">
    <citation type="submission" date="2017-04" db="EMBL/GenBank/DDBJ databases">
        <authorList>
            <person name="Varghese N."/>
            <person name="Submissions S."/>
        </authorList>
    </citation>
    <scope>NUCLEOTIDE SEQUENCE [LARGE SCALE GENOMIC DNA]</scope>
    <source>
        <strain evidence="3">VKM Ac-2121</strain>
    </source>
</reference>
<dbReference type="STRING" id="1891671.SAMN06295885_2387"/>
<evidence type="ECO:0000256" key="1">
    <source>
        <dbReference type="SAM" id="Phobius"/>
    </source>
</evidence>
<sequence>MSTVRNRAPVARRTASPLPLVLGAAGLVASLALAILAASTAAAPVRILGLSLPLVRGTAVWMSVVGYLLTPLLVFLAAGWDLSSQRASTLRDARHFAPDPRLTRALLWLSGAALLLGAWHVLNISVPVSEWLGT</sequence>
<organism evidence="2 3">
    <name type="scientific">Rathayibacter oskolensis</name>
    <dbReference type="NCBI Taxonomy" id="1891671"/>
    <lineage>
        <taxon>Bacteria</taxon>
        <taxon>Bacillati</taxon>
        <taxon>Actinomycetota</taxon>
        <taxon>Actinomycetes</taxon>
        <taxon>Micrococcales</taxon>
        <taxon>Microbacteriaceae</taxon>
        <taxon>Rathayibacter</taxon>
    </lineage>
</organism>
<keyword evidence="1" id="KW-0472">Membrane</keyword>
<name>A0A1X7P1L4_9MICO</name>
<evidence type="ECO:0000313" key="2">
    <source>
        <dbReference type="EMBL" id="SMH44544.1"/>
    </source>
</evidence>
<dbReference type="Proteomes" id="UP000193711">
    <property type="component" value="Unassembled WGS sequence"/>
</dbReference>
<protein>
    <submittedName>
        <fullName evidence="2">Uncharacterized protein</fullName>
    </submittedName>
</protein>
<dbReference type="EMBL" id="FXBM01000002">
    <property type="protein sequence ID" value="SMH44544.1"/>
    <property type="molecule type" value="Genomic_DNA"/>
</dbReference>
<evidence type="ECO:0000313" key="3">
    <source>
        <dbReference type="Proteomes" id="UP000193711"/>
    </source>
</evidence>
<gene>
    <name evidence="2" type="ORF">SAMN06295885_2387</name>
</gene>
<dbReference type="RefSeq" id="WP_085476801.1">
    <property type="nucleotide sequence ID" value="NZ_FXBM01000002.1"/>
</dbReference>
<keyword evidence="1" id="KW-1133">Transmembrane helix</keyword>